<dbReference type="OrthoDB" id="9062832at2"/>
<dbReference type="SUPFAM" id="SSF53756">
    <property type="entry name" value="UDP-Glycosyltransferase/glycogen phosphorylase"/>
    <property type="match status" value="1"/>
</dbReference>
<dbReference type="InterPro" id="IPR001296">
    <property type="entry name" value="Glyco_trans_1"/>
</dbReference>
<evidence type="ECO:0000259" key="2">
    <source>
        <dbReference type="Pfam" id="PF00534"/>
    </source>
</evidence>
<dbReference type="EMBL" id="MTJN01000002">
    <property type="protein sequence ID" value="OOV07744.1"/>
    <property type="molecule type" value="Genomic_DNA"/>
</dbReference>
<accession>A0A1T1AUF8</accession>
<dbReference type="GO" id="GO:0009103">
    <property type="term" value="P:lipopolysaccharide biosynthetic process"/>
    <property type="evidence" value="ECO:0007669"/>
    <property type="project" value="TreeGrafter"/>
</dbReference>
<keyword evidence="1" id="KW-0808">Transferase</keyword>
<protein>
    <recommendedName>
        <fullName evidence="2">Glycosyl transferase family 1 domain-containing protein</fullName>
    </recommendedName>
</protein>
<dbReference type="Pfam" id="PF00534">
    <property type="entry name" value="Glycos_transf_1"/>
    <property type="match status" value="1"/>
</dbReference>
<dbReference type="CDD" id="cd03801">
    <property type="entry name" value="GT4_PimA-like"/>
    <property type="match status" value="1"/>
</dbReference>
<evidence type="ECO:0000313" key="4">
    <source>
        <dbReference type="Proteomes" id="UP000190750"/>
    </source>
</evidence>
<gene>
    <name evidence="3" type="ORF">RF819_14360</name>
</gene>
<organism evidence="3 4">
    <name type="scientific">Rhodoferax fermentans</name>
    <dbReference type="NCBI Taxonomy" id="28066"/>
    <lineage>
        <taxon>Bacteria</taxon>
        <taxon>Pseudomonadati</taxon>
        <taxon>Pseudomonadota</taxon>
        <taxon>Betaproteobacteria</taxon>
        <taxon>Burkholderiales</taxon>
        <taxon>Comamonadaceae</taxon>
        <taxon>Rhodoferax</taxon>
    </lineage>
</organism>
<dbReference type="Proteomes" id="UP000190750">
    <property type="component" value="Unassembled WGS sequence"/>
</dbReference>
<keyword evidence="4" id="KW-1185">Reference proteome</keyword>
<name>A0A1T1AUF8_RHOFE</name>
<dbReference type="PANTHER" id="PTHR46401:SF2">
    <property type="entry name" value="GLYCOSYLTRANSFERASE WBBK-RELATED"/>
    <property type="match status" value="1"/>
</dbReference>
<dbReference type="STRING" id="28066.RF819_14360"/>
<proteinExistence type="predicted"/>
<dbReference type="Gene3D" id="3.40.50.2000">
    <property type="entry name" value="Glycogen Phosphorylase B"/>
    <property type="match status" value="2"/>
</dbReference>
<dbReference type="PANTHER" id="PTHR46401">
    <property type="entry name" value="GLYCOSYLTRANSFERASE WBBK-RELATED"/>
    <property type="match status" value="1"/>
</dbReference>
<sequence>MKIAFVSQLDSKNVQSWSGTPFFMVQGLRQAGHSVKEIGPLHPPFPRFFKLLQKAYQVLTGKCYDFSRHPLLAKTLSKQAAAQMAGEDFDAVLCPSSLVCAGLDTAVPIVTWEDATFAGMVGYYPGKWQNFANATIRHGNQIQQASLSKAALSVFSSDWAAQSALSNYKVEAKNVVVVPLGANLTEVPSEEEVRAAIHARTQVGECRLLFIGVEWHRKGGDLVVQTALALREKGINATVDVVGCQPVGAMPDCVRPHGFVSKSTTEGREKLRLLLLNSHYLFVPSIAECYGLVFAEASAFGVPSIARATGGIPTAVQNGLNGWTLGVDESAQAYAELIASQLESNETYIKTALRARKFYEERLNWRVAVASLESLLEPLVPQKC</sequence>
<dbReference type="AlphaFoldDB" id="A0A1T1AUF8"/>
<evidence type="ECO:0000313" key="3">
    <source>
        <dbReference type="EMBL" id="OOV07744.1"/>
    </source>
</evidence>
<dbReference type="GO" id="GO:0016757">
    <property type="term" value="F:glycosyltransferase activity"/>
    <property type="evidence" value="ECO:0007669"/>
    <property type="project" value="InterPro"/>
</dbReference>
<feature type="domain" description="Glycosyl transferase family 1" evidence="2">
    <location>
        <begin position="209"/>
        <end position="357"/>
    </location>
</feature>
<evidence type="ECO:0000256" key="1">
    <source>
        <dbReference type="ARBA" id="ARBA00022679"/>
    </source>
</evidence>
<reference evidence="3 4" key="1">
    <citation type="submission" date="2017-01" db="EMBL/GenBank/DDBJ databases">
        <title>Genome sequencing of Rhodoferax fermentans JCM 7819.</title>
        <authorList>
            <person name="Kim Y.J."/>
            <person name="Farh M.E.-A."/>
            <person name="Yang D.-C."/>
        </authorList>
    </citation>
    <scope>NUCLEOTIDE SEQUENCE [LARGE SCALE GENOMIC DNA]</scope>
    <source>
        <strain evidence="3 4">JCM 7819</strain>
    </source>
</reference>
<dbReference type="RefSeq" id="WP_078365594.1">
    <property type="nucleotide sequence ID" value="NZ_MTJN01000002.1"/>
</dbReference>
<comment type="caution">
    <text evidence="3">The sequence shown here is derived from an EMBL/GenBank/DDBJ whole genome shotgun (WGS) entry which is preliminary data.</text>
</comment>